<feature type="compositionally biased region" description="Polar residues" evidence="1">
    <location>
        <begin position="369"/>
        <end position="386"/>
    </location>
</feature>
<sequence>MSRHHEQLLRRICQNEPTFTKAKTILHTASLKTTPGSGYELGQGATGLPAICAYIAAEELGDDDIDEKSAQAASCLKPKVFKTTLQTVRSALAAAAAAAAAATSPTKRASRNISYKQLVDDAKIGRKGMVTEWMKDAERTLMDNREMRRRFQSAYDAITLAVFCWVCGLMGNKKVKAPDLLDKYDVPRDQFDELTDALHEVCKDVVKDIQDDIAALKAGTYVPKTRPTTVTASPTKGSAATLPPPIAPPARSLSRSPSKSALRAPSLGLTPTKTPSHKRKVAFDDPIPEEDEEEFDVTATPSKRQKLSSPVKPLPPTPAPATARASSRLADVATARAAREAEEAFRAHEQPVAGPSTPRRARTAPSQPPSTHSSRSQMGSAPTTPSRHGKARMSTVREELGGGERPARRRCRPVFADQQQWLRGDSRLERELKPWMKKWRELVQRAGGDVWKAAGMVGEGAAATVRVAA</sequence>
<proteinExistence type="predicted"/>
<organism evidence="2 3">
    <name type="scientific">Dichomitus squalens</name>
    <dbReference type="NCBI Taxonomy" id="114155"/>
    <lineage>
        <taxon>Eukaryota</taxon>
        <taxon>Fungi</taxon>
        <taxon>Dikarya</taxon>
        <taxon>Basidiomycota</taxon>
        <taxon>Agaricomycotina</taxon>
        <taxon>Agaricomycetes</taxon>
        <taxon>Polyporales</taxon>
        <taxon>Polyporaceae</taxon>
        <taxon>Dichomitus</taxon>
    </lineage>
</organism>
<feature type="compositionally biased region" description="Acidic residues" evidence="1">
    <location>
        <begin position="286"/>
        <end position="296"/>
    </location>
</feature>
<name>A0A4Q9Q4S1_9APHY</name>
<dbReference type="STRING" id="114155.A0A4Q9Q4S1"/>
<evidence type="ECO:0000256" key="1">
    <source>
        <dbReference type="SAM" id="MobiDB-lite"/>
    </source>
</evidence>
<accession>A0A4Q9Q4S1</accession>
<feature type="compositionally biased region" description="Polar residues" evidence="1">
    <location>
        <begin position="226"/>
        <end position="236"/>
    </location>
</feature>
<evidence type="ECO:0000313" key="3">
    <source>
        <dbReference type="Proteomes" id="UP000292082"/>
    </source>
</evidence>
<feature type="compositionally biased region" description="Basic and acidic residues" evidence="1">
    <location>
        <begin position="337"/>
        <end position="349"/>
    </location>
</feature>
<feature type="compositionally biased region" description="Low complexity" evidence="1">
    <location>
        <begin position="249"/>
        <end position="267"/>
    </location>
</feature>
<dbReference type="EMBL" id="ML145094">
    <property type="protein sequence ID" value="TBU62229.1"/>
    <property type="molecule type" value="Genomic_DNA"/>
</dbReference>
<keyword evidence="3" id="KW-1185">Reference proteome</keyword>
<gene>
    <name evidence="2" type="ORF">BD310DRAFT_956328</name>
</gene>
<protein>
    <submittedName>
        <fullName evidence="2">Uncharacterized protein</fullName>
    </submittedName>
</protein>
<feature type="compositionally biased region" description="Low complexity" evidence="1">
    <location>
        <begin position="320"/>
        <end position="336"/>
    </location>
</feature>
<feature type="region of interest" description="Disordered" evidence="1">
    <location>
        <begin position="225"/>
        <end position="412"/>
    </location>
</feature>
<dbReference type="Proteomes" id="UP000292082">
    <property type="component" value="Unassembled WGS sequence"/>
</dbReference>
<reference evidence="2 3" key="1">
    <citation type="submission" date="2019-01" db="EMBL/GenBank/DDBJ databases">
        <title>Draft genome sequences of three monokaryotic isolates of the white-rot basidiomycete fungus Dichomitus squalens.</title>
        <authorList>
            <consortium name="DOE Joint Genome Institute"/>
            <person name="Lopez S.C."/>
            <person name="Andreopoulos B."/>
            <person name="Pangilinan J."/>
            <person name="Lipzen A."/>
            <person name="Riley R."/>
            <person name="Ahrendt S."/>
            <person name="Ng V."/>
            <person name="Barry K."/>
            <person name="Daum C."/>
            <person name="Grigoriev I.V."/>
            <person name="Hilden K.S."/>
            <person name="Makela M.R."/>
            <person name="de Vries R.P."/>
        </authorList>
    </citation>
    <scope>NUCLEOTIDE SEQUENCE [LARGE SCALE GENOMIC DNA]</scope>
    <source>
        <strain evidence="2 3">CBS 464.89</strain>
    </source>
</reference>
<evidence type="ECO:0000313" key="2">
    <source>
        <dbReference type="EMBL" id="TBU62229.1"/>
    </source>
</evidence>
<feature type="compositionally biased region" description="Basic and acidic residues" evidence="1">
    <location>
        <begin position="395"/>
        <end position="406"/>
    </location>
</feature>
<dbReference type="AlphaFoldDB" id="A0A4Q9Q4S1"/>